<dbReference type="Pfam" id="PF05359">
    <property type="entry name" value="DUF748"/>
    <property type="match status" value="2"/>
</dbReference>
<proteinExistence type="predicted"/>
<feature type="transmembrane region" description="Helical" evidence="1">
    <location>
        <begin position="21"/>
        <end position="47"/>
    </location>
</feature>
<evidence type="ECO:0000256" key="1">
    <source>
        <dbReference type="SAM" id="Phobius"/>
    </source>
</evidence>
<dbReference type="GO" id="GO:0005886">
    <property type="term" value="C:plasma membrane"/>
    <property type="evidence" value="ECO:0007669"/>
    <property type="project" value="TreeGrafter"/>
</dbReference>
<dbReference type="PANTHER" id="PTHR30441:SF8">
    <property type="entry name" value="DUF748 DOMAIN-CONTAINING PROTEIN"/>
    <property type="match status" value="1"/>
</dbReference>
<protein>
    <submittedName>
        <fullName evidence="2">Pilus assembly protein</fullName>
    </submittedName>
</protein>
<name>A0A1E5ITB1_SHECO</name>
<gene>
    <name evidence="2" type="ORF">BEL05_00195</name>
</gene>
<keyword evidence="1" id="KW-0812">Transmembrane</keyword>
<reference evidence="2 3" key="1">
    <citation type="submission" date="2016-07" db="EMBL/GenBank/DDBJ databases">
        <title>Whole-genome of two Shewanella species isolated from a digestive organ of sea cucumber Apostichopus japonicus Selenka 1867.</title>
        <authorList>
            <person name="Hong H.-H."/>
            <person name="Choi H."/>
            <person name="Cheon S."/>
            <person name="Oh J.-S."/>
            <person name="Lee H.-G."/>
            <person name="Park C."/>
        </authorList>
    </citation>
    <scope>NUCLEOTIDE SEQUENCE [LARGE SCALE GENOMIC DNA]</scope>
    <source>
        <strain evidence="2 3">CSB03KR</strain>
    </source>
</reference>
<dbReference type="OrthoDB" id="9757969at2"/>
<dbReference type="STRING" id="23.BEL05_00195"/>
<keyword evidence="1" id="KW-0472">Membrane</keyword>
<dbReference type="InterPro" id="IPR052894">
    <property type="entry name" value="AsmA-related"/>
</dbReference>
<dbReference type="InterPro" id="IPR008023">
    <property type="entry name" value="DUF748"/>
</dbReference>
<dbReference type="Proteomes" id="UP000095230">
    <property type="component" value="Unassembled WGS sequence"/>
</dbReference>
<dbReference type="GO" id="GO:0090313">
    <property type="term" value="P:regulation of protein targeting to membrane"/>
    <property type="evidence" value="ECO:0007669"/>
    <property type="project" value="TreeGrafter"/>
</dbReference>
<keyword evidence="1" id="KW-1133">Transmembrane helix</keyword>
<dbReference type="PANTHER" id="PTHR30441">
    <property type="entry name" value="DUF748 DOMAIN-CONTAINING PROTEIN"/>
    <property type="match status" value="1"/>
</dbReference>
<evidence type="ECO:0000313" key="3">
    <source>
        <dbReference type="Proteomes" id="UP000095230"/>
    </source>
</evidence>
<dbReference type="AlphaFoldDB" id="A0A1E5ITB1"/>
<sequence length="1012" mass="110850">MSVVSSPLARLRQQYTQLPRYQRYIGISALIYLIWTLLLGMLVPYVVQQQAPKQLSQILNREVVLSDVAINPFTLAVSLDNFAIKEADGTPFVGFHQLSFEYQFWRSIFNWGYSVTNIELNTPYAHIKRVISDEPLRFNFSDIIEHLANNNGTEAKAEDDAASAIPHFLFTDLAIVDANLNLIDEVTQGEVTYPSIQLNIAAFDSNTPLSTQLSNEPSSKVNRYDIEFVGRHGGLMQLKGQVQLTPFNVVGDISLQNIHLPQFWTFIADEFQVKLDKGLLDFSTDYQFGFENQHLQATLNNGELDLKQLNVSHQQASIVALDSFAFKGINFDLANKSVVVDTLTTNNLTLNAHLDKTGVDLVPLFMPKQMQKKHAQPPKDEPAAQLATTPSAQTLPWHATLSQIKISDYKVNLKEQLLGDENLWKIGDISLSTGPVNAALTSPIEYQLALNVNQQGTLTSQGAVDPATQKIDSQITMANLALTQFQPYLSLYLNINLEDGLFSTQGQLQADASTNVTYQGALQVKQLLIKDTIKQQPLLKWQTVDINQLTFDKAANQLSIDQVTLSQPFSRILIAEDRSTNFQELMVQRPDTKPASKPEVNSDSAPLALSINNIAFNDGSTFFADNSLTPNFAASIEHLSGNIANLSSSSEQPASVDILGKIDRYAPVSLKGQINPLLAQPFLDLALSFKHVELTSVNPYSGTYAGYYIDKGLLSLDLNYQLENNQLVGDNHLVVDQLQLGKPSDSSLATSLPITLAIALLQDRHGVIDLGLQVSGDLDEPSFSFGSIIATAFTNVITKAVTAPFSLLAGLLGSDDELDKVPFNAGESKLPAASQKLLDNLAKGLESRPMLTLSAKGAVDEIADSQALMTQALQQKLAKIAGIEVNTLPANLTPSTYPTSGILSDALKRLYQDELQLSATDVKSQILAEYGEKPLTEDELATRWHIALYNYCHAAQTLSDDALGVLAQQRALSVKTYLVDSANIGAERVFVLDSRVDVDASANQALLTLSAN</sequence>
<dbReference type="EMBL" id="MCBT01000037">
    <property type="protein sequence ID" value="OEG73687.1"/>
    <property type="molecule type" value="Genomic_DNA"/>
</dbReference>
<comment type="caution">
    <text evidence="2">The sequence shown here is derived from an EMBL/GenBank/DDBJ whole genome shotgun (WGS) entry which is preliminary data.</text>
</comment>
<accession>A0A1E5ITB1</accession>
<evidence type="ECO:0000313" key="2">
    <source>
        <dbReference type="EMBL" id="OEG73687.1"/>
    </source>
</evidence>
<dbReference type="RefSeq" id="WP_069671279.1">
    <property type="nucleotide sequence ID" value="NZ_MCBT01000037.1"/>
</dbReference>
<organism evidence="2 3">
    <name type="scientific">Shewanella colwelliana</name>
    <name type="common">Alteromonas colwelliana</name>
    <dbReference type="NCBI Taxonomy" id="23"/>
    <lineage>
        <taxon>Bacteria</taxon>
        <taxon>Pseudomonadati</taxon>
        <taxon>Pseudomonadota</taxon>
        <taxon>Gammaproteobacteria</taxon>
        <taxon>Alteromonadales</taxon>
        <taxon>Shewanellaceae</taxon>
        <taxon>Shewanella</taxon>
    </lineage>
</organism>